<proteinExistence type="inferred from homology"/>
<organism evidence="11 12">
    <name type="scientific">Ancylostoma duodenale</name>
    <dbReference type="NCBI Taxonomy" id="51022"/>
    <lineage>
        <taxon>Eukaryota</taxon>
        <taxon>Metazoa</taxon>
        <taxon>Ecdysozoa</taxon>
        <taxon>Nematoda</taxon>
        <taxon>Chromadorea</taxon>
        <taxon>Rhabditida</taxon>
        <taxon>Rhabditina</taxon>
        <taxon>Rhabditomorpha</taxon>
        <taxon>Strongyloidea</taxon>
        <taxon>Ancylostomatidae</taxon>
        <taxon>Ancylostomatinae</taxon>
        <taxon>Ancylostoma</taxon>
    </lineage>
</organism>
<dbReference type="EC" id="2.7.1.108" evidence="3"/>
<keyword evidence="4" id="KW-0808">Transferase</keyword>
<dbReference type="AlphaFoldDB" id="A0A0C2GQT2"/>
<evidence type="ECO:0000256" key="5">
    <source>
        <dbReference type="ARBA" id="ARBA00022692"/>
    </source>
</evidence>
<accession>A0A0C2GQT2</accession>
<keyword evidence="5 10" id="KW-0812">Transmembrane</keyword>
<evidence type="ECO:0000256" key="2">
    <source>
        <dbReference type="ARBA" id="ARBA00010794"/>
    </source>
</evidence>
<evidence type="ECO:0000256" key="4">
    <source>
        <dbReference type="ARBA" id="ARBA00022679"/>
    </source>
</evidence>
<dbReference type="OrthoDB" id="377083at2759"/>
<feature type="transmembrane region" description="Helical" evidence="10">
    <location>
        <begin position="66"/>
        <end position="87"/>
    </location>
</feature>
<evidence type="ECO:0000256" key="7">
    <source>
        <dbReference type="ARBA" id="ARBA00022824"/>
    </source>
</evidence>
<evidence type="ECO:0000256" key="6">
    <source>
        <dbReference type="ARBA" id="ARBA00022777"/>
    </source>
</evidence>
<dbReference type="EMBL" id="KN732083">
    <property type="protein sequence ID" value="KIH59331.1"/>
    <property type="molecule type" value="Genomic_DNA"/>
</dbReference>
<dbReference type="PANTHER" id="PTHR13205">
    <property type="entry name" value="TRANSMEMBRANE PROTEIN 15-RELATED"/>
    <property type="match status" value="1"/>
</dbReference>
<keyword evidence="9 10" id="KW-0472">Membrane</keyword>
<dbReference type="GO" id="GO:0005789">
    <property type="term" value="C:endoplasmic reticulum membrane"/>
    <property type="evidence" value="ECO:0007669"/>
    <property type="project" value="UniProtKB-SubCell"/>
</dbReference>
<comment type="subcellular location">
    <subcellularLocation>
        <location evidence="1">Endoplasmic reticulum membrane</location>
        <topology evidence="1">Multi-pass membrane protein</topology>
    </subcellularLocation>
</comment>
<keyword evidence="6" id="KW-0418">Kinase</keyword>
<dbReference type="GO" id="GO:0043048">
    <property type="term" value="P:dolichyl monophosphate biosynthetic process"/>
    <property type="evidence" value="ECO:0007669"/>
    <property type="project" value="TreeGrafter"/>
</dbReference>
<name>A0A0C2GQT2_9BILA</name>
<reference evidence="11 12" key="1">
    <citation type="submission" date="2013-12" db="EMBL/GenBank/DDBJ databases">
        <title>Draft genome of the parsitic nematode Ancylostoma duodenale.</title>
        <authorList>
            <person name="Mitreva M."/>
        </authorList>
    </citation>
    <scope>NUCLEOTIDE SEQUENCE [LARGE SCALE GENOMIC DNA]</scope>
    <source>
        <strain evidence="11 12">Zhejiang</strain>
    </source>
</reference>
<dbReference type="InterPro" id="IPR032974">
    <property type="entry name" value="Polypren_kinase"/>
</dbReference>
<keyword evidence="8 10" id="KW-1133">Transmembrane helix</keyword>
<evidence type="ECO:0000313" key="11">
    <source>
        <dbReference type="EMBL" id="KIH59331.1"/>
    </source>
</evidence>
<gene>
    <name evidence="11" type="ORF">ANCDUO_10439</name>
</gene>
<keyword evidence="7" id="KW-0256">Endoplasmic reticulum</keyword>
<evidence type="ECO:0000256" key="3">
    <source>
        <dbReference type="ARBA" id="ARBA00012132"/>
    </source>
</evidence>
<keyword evidence="12" id="KW-1185">Reference proteome</keyword>
<evidence type="ECO:0000256" key="1">
    <source>
        <dbReference type="ARBA" id="ARBA00004477"/>
    </source>
</evidence>
<protein>
    <recommendedName>
        <fullName evidence="3">dolichol kinase</fullName>
        <ecNumber evidence="3">2.7.1.108</ecNumber>
    </recommendedName>
</protein>
<evidence type="ECO:0000256" key="9">
    <source>
        <dbReference type="ARBA" id="ARBA00023136"/>
    </source>
</evidence>
<evidence type="ECO:0000313" key="12">
    <source>
        <dbReference type="Proteomes" id="UP000054047"/>
    </source>
</evidence>
<evidence type="ECO:0000256" key="8">
    <source>
        <dbReference type="ARBA" id="ARBA00022989"/>
    </source>
</evidence>
<dbReference type="GO" id="GO:0004168">
    <property type="term" value="F:dolichol kinase activity"/>
    <property type="evidence" value="ECO:0007669"/>
    <property type="project" value="UniProtKB-EC"/>
</dbReference>
<evidence type="ECO:0000256" key="10">
    <source>
        <dbReference type="SAM" id="Phobius"/>
    </source>
</evidence>
<sequence>MVPERLHLLESTQNKCSTRHRWGCSAYKITGVAAVGVGDSVAAIYSSLYGTTKWPRSKKTVEDSSAMAASIVVFLALARPFCAAPFLHT</sequence>
<dbReference type="PANTHER" id="PTHR13205:SF15">
    <property type="entry name" value="DOLICHOL KINASE"/>
    <property type="match status" value="1"/>
</dbReference>
<comment type="similarity">
    <text evidence="2">Belongs to the polyprenol kinase family.</text>
</comment>
<dbReference type="Proteomes" id="UP000054047">
    <property type="component" value="Unassembled WGS sequence"/>
</dbReference>